<evidence type="ECO:0000259" key="10">
    <source>
        <dbReference type="Pfam" id="PF10590"/>
    </source>
</evidence>
<accession>A0A511BE83</accession>
<comment type="similarity">
    <text evidence="1 7">Belongs to the pyridoxamine 5'-phosphate oxidase family.</text>
</comment>
<name>A0A511BE83_9PROT</name>
<keyword evidence="3 7" id="KW-0285">Flavoprotein</keyword>
<feature type="binding site" evidence="7">
    <location>
        <position position="119"/>
    </location>
    <ligand>
        <name>substrate</name>
    </ligand>
</feature>
<feature type="binding site" evidence="7 8">
    <location>
        <begin position="49"/>
        <end position="54"/>
    </location>
    <ligand>
        <name>FMN</name>
        <dbReference type="ChEBI" id="CHEBI:58210"/>
    </ligand>
</feature>
<feature type="binding site" evidence="7 8">
    <location>
        <position position="70"/>
    </location>
    <ligand>
        <name>FMN</name>
        <dbReference type="ChEBI" id="CHEBI:58210"/>
    </ligand>
</feature>
<dbReference type="HAMAP" id="MF_01629">
    <property type="entry name" value="PdxH"/>
    <property type="match status" value="1"/>
</dbReference>
<dbReference type="InterPro" id="IPR011576">
    <property type="entry name" value="Pyridox_Oxase_N"/>
</dbReference>
<evidence type="ECO:0000256" key="4">
    <source>
        <dbReference type="ARBA" id="ARBA00022643"/>
    </source>
</evidence>
<evidence type="ECO:0000259" key="9">
    <source>
        <dbReference type="Pfam" id="PF01243"/>
    </source>
</evidence>
<keyword evidence="5 7" id="KW-0560">Oxidoreductase</keyword>
<dbReference type="AlphaFoldDB" id="A0A511BE83"/>
<feature type="binding site" evidence="7">
    <location>
        <position position="54"/>
    </location>
    <ligand>
        <name>substrate</name>
    </ligand>
</feature>
<comment type="pathway">
    <text evidence="7">Cofactor metabolism; pyridoxal 5'-phosphate salvage; pyridoxal 5'-phosphate from pyridoxine 5'-phosphate: step 1/1.</text>
</comment>
<evidence type="ECO:0000256" key="8">
    <source>
        <dbReference type="PIRSR" id="PIRSR000190-2"/>
    </source>
</evidence>
<feature type="binding site" evidence="7 8">
    <location>
        <begin position="128"/>
        <end position="129"/>
    </location>
    <ligand>
        <name>FMN</name>
        <dbReference type="ChEBI" id="CHEBI:58210"/>
    </ligand>
</feature>
<feature type="binding site" evidence="7">
    <location>
        <begin position="179"/>
        <end position="181"/>
    </location>
    <ligand>
        <name>substrate</name>
    </ligand>
</feature>
<dbReference type="GO" id="GO:0004733">
    <property type="term" value="F:pyridoxamine phosphate oxidase activity"/>
    <property type="evidence" value="ECO:0007669"/>
    <property type="project" value="UniProtKB-UniRule"/>
</dbReference>
<evidence type="ECO:0000256" key="1">
    <source>
        <dbReference type="ARBA" id="ARBA00007301"/>
    </source>
</evidence>
<feature type="binding site" evidence="7 8">
    <location>
        <position position="173"/>
    </location>
    <ligand>
        <name>FMN</name>
        <dbReference type="ChEBI" id="CHEBI:58210"/>
    </ligand>
</feature>
<comment type="pathway">
    <text evidence="7">Cofactor metabolism; pyridoxal 5'-phosphate salvage; pyridoxal 5'-phosphate from pyridoxamine 5'-phosphate: step 1/1.</text>
</comment>
<comment type="caution">
    <text evidence="11">The sequence shown here is derived from an EMBL/GenBank/DDBJ whole genome shotgun (WGS) entry which is preliminary data.</text>
</comment>
<dbReference type="PROSITE" id="PS01064">
    <property type="entry name" value="PYRIDOX_OXIDASE"/>
    <property type="match status" value="1"/>
</dbReference>
<protein>
    <recommendedName>
        <fullName evidence="7">Pyridoxine/pyridoxamine 5'-phosphate oxidase</fullName>
        <ecNumber evidence="7">1.4.3.5</ecNumber>
    </recommendedName>
    <alternativeName>
        <fullName evidence="7">PNP/PMP oxidase</fullName>
        <shortName evidence="7">PNPOx</shortName>
    </alternativeName>
    <alternativeName>
        <fullName evidence="7">Pyridoxal 5'-phosphate synthase</fullName>
    </alternativeName>
</protein>
<comment type="subunit">
    <text evidence="2 7">Homodimer.</text>
</comment>
<evidence type="ECO:0000256" key="6">
    <source>
        <dbReference type="ARBA" id="ARBA00023096"/>
    </source>
</evidence>
<gene>
    <name evidence="7 11" type="primary">pdxH</name>
    <name evidence="11" type="ORF">GKA01_13140</name>
</gene>
<keyword evidence="12" id="KW-1185">Reference proteome</keyword>
<evidence type="ECO:0000256" key="2">
    <source>
        <dbReference type="ARBA" id="ARBA00011738"/>
    </source>
</evidence>
<dbReference type="RefSeq" id="WP_194265765.1">
    <property type="nucleotide sequence ID" value="NZ_BARK01000019.1"/>
</dbReference>
<dbReference type="UniPathway" id="UPA01068">
    <property type="reaction ID" value="UER00304"/>
</dbReference>
<evidence type="ECO:0000256" key="7">
    <source>
        <dbReference type="HAMAP-Rule" id="MF_01629"/>
    </source>
</evidence>
<dbReference type="InterPro" id="IPR019576">
    <property type="entry name" value="Pyridoxamine_oxidase_dimer_C"/>
</dbReference>
<comment type="catalytic activity">
    <reaction evidence="7">
        <text>pyridoxine 5'-phosphate + O2 = pyridoxal 5'-phosphate + H2O2</text>
        <dbReference type="Rhea" id="RHEA:15149"/>
        <dbReference type="ChEBI" id="CHEBI:15379"/>
        <dbReference type="ChEBI" id="CHEBI:16240"/>
        <dbReference type="ChEBI" id="CHEBI:58589"/>
        <dbReference type="ChEBI" id="CHEBI:597326"/>
        <dbReference type="EC" id="1.4.3.5"/>
    </reaction>
</comment>
<comment type="function">
    <text evidence="7">Catalyzes the oxidation of either pyridoxine 5'-phosphate (PNP) or pyridoxamine 5'-phosphate (PMP) into pyridoxal 5'-phosphate (PLP).</text>
</comment>
<dbReference type="Gene3D" id="2.30.110.10">
    <property type="entry name" value="Electron Transport, Fmn-binding Protein, Chain A"/>
    <property type="match status" value="1"/>
</dbReference>
<dbReference type="EC" id="1.4.3.5" evidence="7"/>
<evidence type="ECO:0000313" key="12">
    <source>
        <dbReference type="Proteomes" id="UP000321079"/>
    </source>
</evidence>
<dbReference type="PANTHER" id="PTHR10851">
    <property type="entry name" value="PYRIDOXINE-5-PHOSPHATE OXIDASE"/>
    <property type="match status" value="1"/>
</dbReference>
<dbReference type="PIRSF" id="PIRSF000190">
    <property type="entry name" value="Pyd_amn-ph_oxd"/>
    <property type="match status" value="1"/>
</dbReference>
<dbReference type="Pfam" id="PF01243">
    <property type="entry name" value="PNPOx_N"/>
    <property type="match status" value="1"/>
</dbReference>
<dbReference type="InterPro" id="IPR012349">
    <property type="entry name" value="Split_barrel_FMN-bd"/>
</dbReference>
<dbReference type="InterPro" id="IPR000659">
    <property type="entry name" value="Pyridox_Oxase"/>
</dbReference>
<dbReference type="NCBIfam" id="NF004231">
    <property type="entry name" value="PRK05679.1"/>
    <property type="match status" value="1"/>
</dbReference>
<feature type="binding site" evidence="7">
    <location>
        <position position="115"/>
    </location>
    <ligand>
        <name>substrate</name>
    </ligand>
</feature>
<dbReference type="InterPro" id="IPR019740">
    <property type="entry name" value="Pyridox_Oxase_CS"/>
</dbReference>
<keyword evidence="6 7" id="KW-0664">Pyridoxine biosynthesis</keyword>
<feature type="binding site" evidence="7">
    <location>
        <position position="111"/>
    </location>
    <ligand>
        <name>substrate</name>
    </ligand>
</feature>
<dbReference type="EMBL" id="BJVA01000006">
    <property type="protein sequence ID" value="GEK96117.1"/>
    <property type="molecule type" value="Genomic_DNA"/>
</dbReference>
<feature type="binding site" evidence="7 8">
    <location>
        <position position="183"/>
    </location>
    <ligand>
        <name>FMN</name>
        <dbReference type="ChEBI" id="CHEBI:58210"/>
    </ligand>
</feature>
<comment type="cofactor">
    <cofactor evidence="7 8">
        <name>FMN</name>
        <dbReference type="ChEBI" id="CHEBI:58210"/>
    </cofactor>
    <text evidence="7 8">Binds 1 FMN per subunit.</text>
</comment>
<organism evidence="11 12">
    <name type="scientific">Gluconobacter kanchanaburiensis NBRC 103587</name>
    <dbReference type="NCBI Taxonomy" id="1307948"/>
    <lineage>
        <taxon>Bacteria</taxon>
        <taxon>Pseudomonadati</taxon>
        <taxon>Pseudomonadota</taxon>
        <taxon>Alphaproteobacteria</taxon>
        <taxon>Acetobacterales</taxon>
        <taxon>Acetobacteraceae</taxon>
        <taxon>Gluconobacter</taxon>
    </lineage>
</organism>
<dbReference type="SUPFAM" id="SSF50475">
    <property type="entry name" value="FMN-binding split barrel"/>
    <property type="match status" value="1"/>
</dbReference>
<dbReference type="PANTHER" id="PTHR10851:SF0">
    <property type="entry name" value="PYRIDOXINE-5'-PHOSPHATE OXIDASE"/>
    <property type="match status" value="1"/>
</dbReference>
<dbReference type="NCBIfam" id="TIGR00558">
    <property type="entry name" value="pdxH"/>
    <property type="match status" value="1"/>
</dbReference>
<dbReference type="GO" id="GO:0008615">
    <property type="term" value="P:pyridoxine biosynthetic process"/>
    <property type="evidence" value="ECO:0007669"/>
    <property type="project" value="UniProtKB-UniRule"/>
</dbReference>
<feature type="binding site" evidence="7 8">
    <location>
        <begin position="64"/>
        <end position="65"/>
    </location>
    <ligand>
        <name>FMN</name>
        <dbReference type="ChEBI" id="CHEBI:58210"/>
    </ligand>
</feature>
<sequence length="200" mass="22801">MSDTPLIDLKADPFTLFDAWMSDAEASEPNDPNAMAVATATPDGRPSVRMLLLKGVDKRGFVFYTNLESRKGSELLANPHAALLFHWKSLRRQVRIEGPVEAVTAAEADAYFASRSRMSRLGAIASDQSRPLSDRSVFEERLKTTDEKYTTGPIPRPANWSGFRVLPETIEFWQDRPYRLHDRAVWTRDENEWNVTRLYP</sequence>
<dbReference type="Proteomes" id="UP000321079">
    <property type="component" value="Unassembled WGS sequence"/>
</dbReference>
<evidence type="ECO:0000256" key="5">
    <source>
        <dbReference type="ARBA" id="ARBA00023002"/>
    </source>
</evidence>
<feature type="binding site" evidence="7 8">
    <location>
        <position position="93"/>
    </location>
    <ligand>
        <name>FMN</name>
        <dbReference type="ChEBI" id="CHEBI:58210"/>
    </ligand>
</feature>
<evidence type="ECO:0000256" key="3">
    <source>
        <dbReference type="ARBA" id="ARBA00022630"/>
    </source>
</evidence>
<evidence type="ECO:0000313" key="11">
    <source>
        <dbReference type="EMBL" id="GEK96117.1"/>
    </source>
</evidence>
<dbReference type="Pfam" id="PF10590">
    <property type="entry name" value="PNP_phzG_C"/>
    <property type="match status" value="1"/>
</dbReference>
<dbReference type="FunFam" id="2.30.110.10:FF:000020">
    <property type="entry name" value="PNPO isoform 11"/>
    <property type="match status" value="1"/>
</dbReference>
<reference evidence="11 12" key="1">
    <citation type="submission" date="2019-07" db="EMBL/GenBank/DDBJ databases">
        <title>Whole genome shotgun sequence of Gluconobacter kanchanaburiensis NBRC 103587.</title>
        <authorList>
            <person name="Hosoyama A."/>
            <person name="Uohara A."/>
            <person name="Ohji S."/>
            <person name="Ichikawa N."/>
        </authorList>
    </citation>
    <scope>NUCLEOTIDE SEQUENCE [LARGE SCALE GENOMIC DNA]</scope>
    <source>
        <strain evidence="11 12">NBRC 103587</strain>
    </source>
</reference>
<feature type="domain" description="Pyridoxamine 5'-phosphate oxidase N-terminal" evidence="9">
    <location>
        <begin position="27"/>
        <end position="143"/>
    </location>
</feature>
<feature type="domain" description="Pyridoxine 5'-phosphate oxidase dimerisation C-terminal" evidence="10">
    <location>
        <begin position="160"/>
        <end position="200"/>
    </location>
</feature>
<comment type="catalytic activity">
    <reaction evidence="7">
        <text>pyridoxamine 5'-phosphate + O2 + H2O = pyridoxal 5'-phosphate + H2O2 + NH4(+)</text>
        <dbReference type="Rhea" id="RHEA:15817"/>
        <dbReference type="ChEBI" id="CHEBI:15377"/>
        <dbReference type="ChEBI" id="CHEBI:15379"/>
        <dbReference type="ChEBI" id="CHEBI:16240"/>
        <dbReference type="ChEBI" id="CHEBI:28938"/>
        <dbReference type="ChEBI" id="CHEBI:58451"/>
        <dbReference type="ChEBI" id="CHEBI:597326"/>
        <dbReference type="EC" id="1.4.3.5"/>
    </reaction>
</comment>
<feature type="binding site" evidence="7 8">
    <location>
        <position position="71"/>
    </location>
    <ligand>
        <name>FMN</name>
        <dbReference type="ChEBI" id="CHEBI:58210"/>
    </ligand>
</feature>
<proteinExistence type="inferred from homology"/>
<dbReference type="GO" id="GO:0010181">
    <property type="term" value="F:FMN binding"/>
    <property type="evidence" value="ECO:0007669"/>
    <property type="project" value="UniProtKB-UniRule"/>
</dbReference>
<keyword evidence="4 7" id="KW-0288">FMN</keyword>